<feature type="region of interest" description="Disordered" evidence="10">
    <location>
        <begin position="291"/>
        <end position="314"/>
    </location>
</feature>
<comment type="subcellular location">
    <subcellularLocation>
        <location evidence="1">Cell inner membrane</location>
        <topology evidence="1">Single-pass membrane protein</topology>
        <orientation evidence="1">Periplasmic side</orientation>
    </subcellularLocation>
</comment>
<dbReference type="InterPro" id="IPR008756">
    <property type="entry name" value="Peptidase_M56"/>
</dbReference>
<dbReference type="GO" id="GO:0031992">
    <property type="term" value="F:energy transducer activity"/>
    <property type="evidence" value="ECO:0007669"/>
    <property type="project" value="TreeGrafter"/>
</dbReference>
<dbReference type="SUPFAM" id="SSF74653">
    <property type="entry name" value="TolA/TonB C-terminal domain"/>
    <property type="match status" value="1"/>
</dbReference>
<proteinExistence type="inferred from homology"/>
<evidence type="ECO:0000256" key="6">
    <source>
        <dbReference type="ARBA" id="ARBA00022692"/>
    </source>
</evidence>
<dbReference type="Gene3D" id="3.30.1150.10">
    <property type="match status" value="1"/>
</dbReference>
<dbReference type="OrthoDB" id="1522859at2"/>
<keyword evidence="8 11" id="KW-1133">Transmembrane helix</keyword>
<name>M7NAI9_9BACT</name>
<keyword evidence="9 11" id="KW-0472">Membrane</keyword>
<dbReference type="EMBL" id="AODQ01000009">
    <property type="protein sequence ID" value="EMR04216.1"/>
    <property type="molecule type" value="Genomic_DNA"/>
</dbReference>
<evidence type="ECO:0000256" key="5">
    <source>
        <dbReference type="ARBA" id="ARBA00022519"/>
    </source>
</evidence>
<dbReference type="InterPro" id="IPR051045">
    <property type="entry name" value="TonB-dependent_transducer"/>
</dbReference>
<evidence type="ECO:0000256" key="4">
    <source>
        <dbReference type="ARBA" id="ARBA00022475"/>
    </source>
</evidence>
<evidence type="ECO:0000256" key="11">
    <source>
        <dbReference type="SAM" id="Phobius"/>
    </source>
</evidence>
<dbReference type="NCBIfam" id="TIGR01352">
    <property type="entry name" value="tonB_Cterm"/>
    <property type="match status" value="1"/>
</dbReference>
<evidence type="ECO:0000259" key="12">
    <source>
        <dbReference type="PROSITE" id="PS52015"/>
    </source>
</evidence>
<evidence type="ECO:0000313" key="14">
    <source>
        <dbReference type="Proteomes" id="UP000011910"/>
    </source>
</evidence>
<keyword evidence="14" id="KW-1185">Reference proteome</keyword>
<keyword evidence="5" id="KW-0997">Cell inner membrane</keyword>
<protein>
    <recommendedName>
        <fullName evidence="12">TonB C-terminal domain-containing protein</fullName>
    </recommendedName>
</protein>
<dbReference type="PANTHER" id="PTHR33446:SF2">
    <property type="entry name" value="PROTEIN TONB"/>
    <property type="match status" value="1"/>
</dbReference>
<feature type="transmembrane region" description="Helical" evidence="11">
    <location>
        <begin position="37"/>
        <end position="56"/>
    </location>
</feature>
<dbReference type="InterPro" id="IPR006260">
    <property type="entry name" value="TonB/TolA_C"/>
</dbReference>
<gene>
    <name evidence="13" type="ORF">ADICEAN_00624</name>
</gene>
<comment type="similarity">
    <text evidence="2">Belongs to the TonB family.</text>
</comment>
<dbReference type="PANTHER" id="PTHR33446">
    <property type="entry name" value="PROTEIN TONB-RELATED"/>
    <property type="match status" value="1"/>
</dbReference>
<evidence type="ECO:0000256" key="9">
    <source>
        <dbReference type="ARBA" id="ARBA00023136"/>
    </source>
</evidence>
<dbReference type="Proteomes" id="UP000011910">
    <property type="component" value="Unassembled WGS sequence"/>
</dbReference>
<dbReference type="eggNOG" id="COG0810">
    <property type="taxonomic scope" value="Bacteria"/>
</dbReference>
<evidence type="ECO:0000256" key="3">
    <source>
        <dbReference type="ARBA" id="ARBA00022448"/>
    </source>
</evidence>
<evidence type="ECO:0000256" key="8">
    <source>
        <dbReference type="ARBA" id="ARBA00022989"/>
    </source>
</evidence>
<feature type="transmembrane region" description="Helical" evidence="11">
    <location>
        <begin position="268"/>
        <end position="287"/>
    </location>
</feature>
<evidence type="ECO:0000256" key="1">
    <source>
        <dbReference type="ARBA" id="ARBA00004383"/>
    </source>
</evidence>
<dbReference type="STRING" id="1279009.ADICEAN_00624"/>
<keyword evidence="4" id="KW-1003">Cell membrane</keyword>
<reference evidence="13 14" key="1">
    <citation type="journal article" date="2013" name="Genome Announc.">
        <title>Draft Genome Sequence of Cesiribacter andamanensis Strain AMV16T, Isolated from a Soil Sample from a Mud Volcano in the Andaman Islands, India.</title>
        <authorList>
            <person name="Shivaji S."/>
            <person name="Ara S."/>
            <person name="Begum Z."/>
            <person name="Srinivas T.N."/>
            <person name="Singh A."/>
            <person name="Kumar Pinnaka A."/>
        </authorList>
    </citation>
    <scope>NUCLEOTIDE SEQUENCE [LARGE SCALE GENOMIC DNA]</scope>
    <source>
        <strain evidence="13 14">AMV16</strain>
    </source>
</reference>
<evidence type="ECO:0000256" key="10">
    <source>
        <dbReference type="SAM" id="MobiDB-lite"/>
    </source>
</evidence>
<dbReference type="Pfam" id="PF03544">
    <property type="entry name" value="TonB_C"/>
    <property type="match status" value="1"/>
</dbReference>
<keyword evidence="7" id="KW-0653">Protein transport</keyword>
<dbReference type="GO" id="GO:0098797">
    <property type="term" value="C:plasma membrane protein complex"/>
    <property type="evidence" value="ECO:0007669"/>
    <property type="project" value="TreeGrafter"/>
</dbReference>
<evidence type="ECO:0000256" key="2">
    <source>
        <dbReference type="ARBA" id="ARBA00006555"/>
    </source>
</evidence>
<dbReference type="PROSITE" id="PS52015">
    <property type="entry name" value="TONB_CTD"/>
    <property type="match status" value="1"/>
</dbReference>
<dbReference type="eggNOG" id="COG4219">
    <property type="taxonomic scope" value="Bacteria"/>
</dbReference>
<keyword evidence="3" id="KW-0813">Transport</keyword>
<evidence type="ECO:0000313" key="13">
    <source>
        <dbReference type="EMBL" id="EMR04216.1"/>
    </source>
</evidence>
<feature type="transmembrane region" description="Helical" evidence="11">
    <location>
        <begin position="6"/>
        <end position="25"/>
    </location>
</feature>
<keyword evidence="6 11" id="KW-0812">Transmembrane</keyword>
<dbReference type="RefSeq" id="WP_009194031.1">
    <property type="nucleotide sequence ID" value="NZ_AODQ01000009.1"/>
</dbReference>
<dbReference type="CDD" id="cd07341">
    <property type="entry name" value="M56_BlaR1_MecR1_like"/>
    <property type="match status" value="1"/>
</dbReference>
<feature type="domain" description="TonB C-terminal" evidence="12">
    <location>
        <begin position="353"/>
        <end position="450"/>
    </location>
</feature>
<dbReference type="GO" id="GO:0055085">
    <property type="term" value="P:transmembrane transport"/>
    <property type="evidence" value="ECO:0007669"/>
    <property type="project" value="InterPro"/>
</dbReference>
<accession>M7NAI9</accession>
<dbReference type="Pfam" id="PF05569">
    <property type="entry name" value="Peptidase_M56"/>
    <property type="match status" value="1"/>
</dbReference>
<evidence type="ECO:0000256" key="7">
    <source>
        <dbReference type="ARBA" id="ARBA00022927"/>
    </source>
</evidence>
<dbReference type="AlphaFoldDB" id="M7NAI9"/>
<comment type="caution">
    <text evidence="13">The sequence shown here is derived from an EMBL/GenBank/DDBJ whole genome shotgun (WGS) entry which is preliminary data.</text>
</comment>
<dbReference type="GO" id="GO:0015031">
    <property type="term" value="P:protein transport"/>
    <property type="evidence" value="ECO:0007669"/>
    <property type="project" value="UniProtKB-KW"/>
</dbReference>
<dbReference type="InterPro" id="IPR037682">
    <property type="entry name" value="TonB_C"/>
</dbReference>
<sequence length="474" mass="52630">MTNIVPYLLTASVLLAVLYAGYYVFLRNQKAFAFTRFYLLGSLFLSLLHPLLSGLLPGTSLASGTIPLEFSEQYLPALVISPTHEAIYPAPYSLLLWGYLAGCGLAGMLFLVRLTKLGLALRQLRFRPGPDGFWVAHTRSKQSTYSFFHYLALNPAHFSSPEEYQLVLQHEQAHARQWHSADVLLGELATIILWFHPGIYLLNRALRQTHEHLADAAVIMGAASARSYINLMARQGLAAAGFSLSSHFFQSFTINRIRMINNPKNTFAAWRLAAPLLIAASLTAFVACEKESQLPPPPPPSEIYASENTPPPPPPVEIQTDLPNPPINLATHGLHEFRNGADVKVEFETLPEGGMQDFYLQLKNNIRYPKEALDNGIEGTTYISFVVDVNGNVESAESIEGRELGYGLDEEAIRVIKSSKWTPAKNEGKAVKQRKVLPVKFTLDKEASQKQANNKTSVRFKQLLKLPVQSQDAC</sequence>
<organism evidence="13 14">
    <name type="scientific">Cesiribacter andamanensis AMV16</name>
    <dbReference type="NCBI Taxonomy" id="1279009"/>
    <lineage>
        <taxon>Bacteria</taxon>
        <taxon>Pseudomonadati</taxon>
        <taxon>Bacteroidota</taxon>
        <taxon>Cytophagia</taxon>
        <taxon>Cytophagales</taxon>
        <taxon>Cesiribacteraceae</taxon>
        <taxon>Cesiribacter</taxon>
    </lineage>
</organism>
<feature type="transmembrane region" description="Helical" evidence="11">
    <location>
        <begin position="94"/>
        <end position="115"/>
    </location>
</feature>